<dbReference type="EMBL" id="CP047364">
    <property type="protein sequence ID" value="QIH79464.1"/>
    <property type="molecule type" value="Genomic_DNA"/>
</dbReference>
<dbReference type="Proteomes" id="UP000501122">
    <property type="component" value="Plasmid pEpi0076A-1"/>
</dbReference>
<evidence type="ECO:0000313" key="2">
    <source>
        <dbReference type="Proteomes" id="UP000501122"/>
    </source>
</evidence>
<protein>
    <submittedName>
        <fullName evidence="1">Uncharacterized protein</fullName>
    </submittedName>
</protein>
<keyword evidence="1" id="KW-0614">Plasmid</keyword>
<accession>A0AAE6X3V8</accession>
<evidence type="ECO:0000313" key="1">
    <source>
        <dbReference type="EMBL" id="QIH79464.1"/>
    </source>
</evidence>
<gene>
    <name evidence="1" type="ORF">GTN30_12625</name>
</gene>
<organism evidence="1 2">
    <name type="scientific">Macrococcoides canis</name>
    <dbReference type="NCBI Taxonomy" id="1855823"/>
    <lineage>
        <taxon>Bacteria</taxon>
        <taxon>Bacillati</taxon>
        <taxon>Bacillota</taxon>
        <taxon>Bacilli</taxon>
        <taxon>Bacillales</taxon>
        <taxon>Staphylococcaceae</taxon>
        <taxon>Macrococcoides</taxon>
    </lineage>
</organism>
<proteinExistence type="predicted"/>
<dbReference type="RefSeq" id="WP_164954095.1">
    <property type="nucleotide sequence ID" value="NZ_CP047364.1"/>
</dbReference>
<geneLocation type="plasmid" evidence="2">
    <name>pepi0076a-1</name>
</geneLocation>
<name>A0AAE6X3V8_9STAP</name>
<dbReference type="AlphaFoldDB" id="A0AAE6X3V8"/>
<reference evidence="1" key="1">
    <citation type="journal article" date="2020" name="Antimicrob. Agents Chemother.">
        <title>The novel macrolide resistance genes mef(D), msr(F) and msr(H) are present on resistance islands in Macrococcus canis, Macrococcus caseolyticus and Staphylococcus aureus.</title>
        <authorList>
            <person name="Schwendener S."/>
            <person name="Dona V."/>
            <person name="Perreten V."/>
        </authorList>
    </citation>
    <scope>NUCLEOTIDE SEQUENCE</scope>
    <source>
        <strain evidence="1">Epi0076A</strain>
        <plasmid evidence="1">pEpi0076A-1</plasmid>
    </source>
</reference>
<sequence>MTVQFIMSRVYKTIDDNGTQRNINRNQLVIIEDNAALVNELIRNQEAEEVPGDHYRDYNARINACYRRYKQQIDKIQQSNDPIYDVEKNGTTKRYYDIKALRIEMESEVRAIEHEYDELMFAAIQEAKKSDALAVTLYTPADESLTKALVNKFKINALTNYDDAKQSFKDSLEQMTLEQLTALSLSVDEIKSVIYANEQTPALAAAFFGNVVDRIQSAQPISKAFALEQLHTVSIGDEYRRGNAILQASYGRKEKQEAKLKQ</sequence>